<dbReference type="AlphaFoldDB" id="A0AAU8CXV7"/>
<reference evidence="1" key="1">
    <citation type="submission" date="2024-06" db="EMBL/GenBank/DDBJ databases">
        <title>Mesorhizobium karijinii sp. nov., a symbiont of the iconic Swainsona formosa from arid Australia.</title>
        <authorList>
            <person name="Hill Y.J."/>
            <person name="Watkin E.L.J."/>
            <person name="O'Hara G.W."/>
            <person name="Terpolilli J."/>
            <person name="Tye M.L."/>
            <person name="Kohlmeier M.G."/>
        </authorList>
    </citation>
    <scope>NUCLEOTIDE SEQUENCE</scope>
    <source>
        <strain evidence="1">WSM2240</strain>
    </source>
</reference>
<gene>
    <name evidence="1" type="ORF">ABVK50_18280</name>
</gene>
<name>A0AAU8CXV7_9HYPH</name>
<protein>
    <submittedName>
        <fullName evidence="1">Uncharacterized protein</fullName>
    </submittedName>
</protein>
<sequence>MILSDGRVTGQASLAKLESFSMDELYAHDDPRPMAMQEHLPAGD</sequence>
<dbReference type="EMBL" id="CP159253">
    <property type="protein sequence ID" value="XCG51821.1"/>
    <property type="molecule type" value="Genomic_DNA"/>
</dbReference>
<proteinExistence type="predicted"/>
<evidence type="ECO:0000313" key="1">
    <source>
        <dbReference type="EMBL" id="XCG51821.1"/>
    </source>
</evidence>
<accession>A0AAU8CXV7</accession>
<organism evidence="1">
    <name type="scientific">Mesorhizobium sp. WSM2240</name>
    <dbReference type="NCBI Taxonomy" id="3228851"/>
    <lineage>
        <taxon>Bacteria</taxon>
        <taxon>Pseudomonadati</taxon>
        <taxon>Pseudomonadota</taxon>
        <taxon>Alphaproteobacteria</taxon>
        <taxon>Hyphomicrobiales</taxon>
        <taxon>Phyllobacteriaceae</taxon>
        <taxon>Mesorhizobium</taxon>
    </lineage>
</organism>
<dbReference type="RefSeq" id="WP_353646079.1">
    <property type="nucleotide sequence ID" value="NZ_CP159253.1"/>
</dbReference>